<dbReference type="EMBL" id="JBBBZM010000042">
    <property type="protein sequence ID" value="KAL0636894.1"/>
    <property type="molecule type" value="Genomic_DNA"/>
</dbReference>
<accession>A0ABR3GLU3</accession>
<name>A0ABR3GLU3_9PEZI</name>
<organism evidence="1 2">
    <name type="scientific">Discina gigas</name>
    <dbReference type="NCBI Taxonomy" id="1032678"/>
    <lineage>
        <taxon>Eukaryota</taxon>
        <taxon>Fungi</taxon>
        <taxon>Dikarya</taxon>
        <taxon>Ascomycota</taxon>
        <taxon>Pezizomycotina</taxon>
        <taxon>Pezizomycetes</taxon>
        <taxon>Pezizales</taxon>
        <taxon>Discinaceae</taxon>
        <taxon>Discina</taxon>
    </lineage>
</organism>
<comment type="caution">
    <text evidence="1">The sequence shown here is derived from an EMBL/GenBank/DDBJ whole genome shotgun (WGS) entry which is preliminary data.</text>
</comment>
<reference evidence="1 2" key="1">
    <citation type="submission" date="2024-02" db="EMBL/GenBank/DDBJ databases">
        <title>Discinaceae phylogenomics.</title>
        <authorList>
            <person name="Dirks A.C."/>
            <person name="James T.Y."/>
        </authorList>
    </citation>
    <scope>NUCLEOTIDE SEQUENCE [LARGE SCALE GENOMIC DNA]</scope>
    <source>
        <strain evidence="1 2">ACD0624</strain>
    </source>
</reference>
<gene>
    <name evidence="1" type="ORF">Q9L58_004116</name>
</gene>
<evidence type="ECO:0000313" key="2">
    <source>
        <dbReference type="Proteomes" id="UP001447188"/>
    </source>
</evidence>
<evidence type="ECO:0000313" key="1">
    <source>
        <dbReference type="EMBL" id="KAL0636894.1"/>
    </source>
</evidence>
<protein>
    <submittedName>
        <fullName evidence="1">Uncharacterized protein</fullName>
    </submittedName>
</protein>
<sequence length="676" mass="76223">MENWWLSGATEWLKEYTLMNHESERYKKLGLIGSLASEYLKKTNFMCSIDTAHKCAVECQEVVRKVPDVEDAKIIYFTLRSAQNIAEVTKIVHESLVAAQINMAQITPLMGKTFFWTEGFDDQTWAVIFTQTINILSSLFNMFHPMMKGLMAINENLGRLAAAAAASAAEARASMDELAKLHIASGNSVYGKEMMVAEAKWTKQTKKSEYIGKILKLGKLGFTNIIHGQVGTGIGQAFGTSNSYIDFYSKHPGSEKTRESNELNLEGFIRSSCMRARASLKMGSEAIFKGAMLEPDGTSIFSMFTIGGNFLPDSTGDSTKWRDSGIERKITRSLMLKTLNVAINSQLVYITCSKDYRRTSKTWEPSVEDKALAPTCKKDNSGPQDFKACVDGYCCYLYKWSNRGWAPSWRNEKIFGSDVLDEEPWSVNVTDIIRSSVGSYTQGLRGKATSDGLAAGIFNSLRHDNAVESLWDPATPGMFTLPVCFSTHNWATVIDGYRFPQNGIFDTQPRNSIKNMPCNCGPWGKDTEELWKEIGIWDADVKDRRYFKDYTTGKCGYQIYDKIKDPVERYVAYCRVNVHTDLNDRIRYTGKHWQCNAIIAAIEQFGYPSVHEMDPKVYRVIYCKVVFMSSSRKECKGYEEPLGVILNNMARNPPKNEAEVENKRLATLTAEDVKED</sequence>
<proteinExistence type="predicted"/>
<keyword evidence="2" id="KW-1185">Reference proteome</keyword>
<dbReference type="Proteomes" id="UP001447188">
    <property type="component" value="Unassembled WGS sequence"/>
</dbReference>